<keyword evidence="4" id="KW-1185">Reference proteome</keyword>
<dbReference type="PANTHER" id="PTHR34415:SF1">
    <property type="entry name" value="INTEGRASE CATALYTIC DOMAIN-CONTAINING PROTEIN"/>
    <property type="match status" value="1"/>
</dbReference>
<sequence>MDFEIEKLENFFSQHFGWTPNSTPAASQVTDHEDSSDDADDDEPADDTIDLDRRVMQFLDDAVVSDPNSNDGDGNDDENEYQRSSASFENVPLPHDDPDLFKIREVKIRGCGCKNKCVSIFNNDTLYSHIVNMREMTKEEKDMYIMGLLWTTAKIRQNGERKEYVQGRLSCFPGKRIAKPRDDVCATCEQLRKSVLDAVSEEEKLEAARKMQEHITHAQAERKVYNDCVKRSRDTYHSQDRFVHYTFDFSQNVCIPHHSRQMGPLYFKTLRKVHIFGVRSDGELKQLNFLINENETIGPDGTKVHGPDSVISMLDWALQNHNSDETSCTIHADNCCGQNKNQYVIGFFMWRVMTKQHNIIEFKIQIPGHAPCLVDGGFALLKKLYRRCDCDRLKGIPQYQHFSFDSNEPGIVTSKKTCDGIEEKIEILKDQGFQFREIRRPGVLPAGGLSESRVRYLYSHVRPFVRPAFQEKTCPSPVQVCTFLNYLGRCCPIYNEKLGRVIEDYNTLCSECPYQYTSDQWVNNSECVKTGNKYDLSEQTTNVISGDDYPK</sequence>
<dbReference type="InterPro" id="IPR057191">
    <property type="entry name" value="DUF7869"/>
</dbReference>
<feature type="compositionally biased region" description="Polar residues" evidence="1">
    <location>
        <begin position="19"/>
        <end position="29"/>
    </location>
</feature>
<dbReference type="AlphaFoldDB" id="A0A8W8JH00"/>
<accession>A0A8W8JH00</accession>
<feature type="region of interest" description="Disordered" evidence="1">
    <location>
        <begin position="63"/>
        <end position="92"/>
    </location>
</feature>
<feature type="domain" description="DUF7869" evidence="2">
    <location>
        <begin position="305"/>
        <end position="404"/>
    </location>
</feature>
<evidence type="ECO:0000313" key="3">
    <source>
        <dbReference type="EnsemblMetazoa" id="G19296.1:cds"/>
    </source>
</evidence>
<feature type="region of interest" description="Disordered" evidence="1">
    <location>
        <begin position="16"/>
        <end position="48"/>
    </location>
</feature>
<organism evidence="3 4">
    <name type="scientific">Magallana gigas</name>
    <name type="common">Pacific oyster</name>
    <name type="synonym">Crassostrea gigas</name>
    <dbReference type="NCBI Taxonomy" id="29159"/>
    <lineage>
        <taxon>Eukaryota</taxon>
        <taxon>Metazoa</taxon>
        <taxon>Spiralia</taxon>
        <taxon>Lophotrochozoa</taxon>
        <taxon>Mollusca</taxon>
        <taxon>Bivalvia</taxon>
        <taxon>Autobranchia</taxon>
        <taxon>Pteriomorphia</taxon>
        <taxon>Ostreida</taxon>
        <taxon>Ostreoidea</taxon>
        <taxon>Ostreidae</taxon>
        <taxon>Magallana</taxon>
    </lineage>
</organism>
<dbReference type="Proteomes" id="UP000005408">
    <property type="component" value="Unassembled WGS sequence"/>
</dbReference>
<feature type="compositionally biased region" description="Acidic residues" evidence="1">
    <location>
        <begin position="34"/>
        <end position="48"/>
    </location>
</feature>
<reference evidence="3" key="1">
    <citation type="submission" date="2022-08" db="UniProtKB">
        <authorList>
            <consortium name="EnsemblMetazoa"/>
        </authorList>
    </citation>
    <scope>IDENTIFICATION</scope>
    <source>
        <strain evidence="3">05x7-T-G4-1.051#20</strain>
    </source>
</reference>
<evidence type="ECO:0000259" key="2">
    <source>
        <dbReference type="Pfam" id="PF25273"/>
    </source>
</evidence>
<evidence type="ECO:0000313" key="4">
    <source>
        <dbReference type="Proteomes" id="UP000005408"/>
    </source>
</evidence>
<evidence type="ECO:0000256" key="1">
    <source>
        <dbReference type="SAM" id="MobiDB-lite"/>
    </source>
</evidence>
<dbReference type="Pfam" id="PF25273">
    <property type="entry name" value="DUF7869"/>
    <property type="match status" value="1"/>
</dbReference>
<proteinExistence type="predicted"/>
<protein>
    <recommendedName>
        <fullName evidence="2">DUF7869 domain-containing protein</fullName>
    </recommendedName>
</protein>
<dbReference type="PANTHER" id="PTHR34415">
    <property type="entry name" value="INTEGRASE CATALYTIC DOMAIN-CONTAINING PROTEIN"/>
    <property type="match status" value="1"/>
</dbReference>
<dbReference type="EnsemblMetazoa" id="G19296.1">
    <property type="protein sequence ID" value="G19296.1:cds"/>
    <property type="gene ID" value="G19296"/>
</dbReference>
<name>A0A8W8JH00_MAGGI</name>